<evidence type="ECO:0000313" key="2">
    <source>
        <dbReference type="EMBL" id="GGZ45065.1"/>
    </source>
</evidence>
<reference evidence="2" key="2">
    <citation type="submission" date="2020-09" db="EMBL/GenBank/DDBJ databases">
        <authorList>
            <person name="Sun Q."/>
            <person name="Ohkuma M."/>
        </authorList>
    </citation>
    <scope>NUCLEOTIDE SEQUENCE</scope>
    <source>
        <strain evidence="2">JCM 4988</strain>
    </source>
</reference>
<name>A0A918QEW7_9ACTN</name>
<comment type="caution">
    <text evidence="2">The sequence shown here is derived from an EMBL/GenBank/DDBJ whole genome shotgun (WGS) entry which is preliminary data.</text>
</comment>
<dbReference type="AlphaFoldDB" id="A0A918QEW7"/>
<dbReference type="EMBL" id="BMWG01000015">
    <property type="protein sequence ID" value="GGZ45065.1"/>
    <property type="molecule type" value="Genomic_DNA"/>
</dbReference>
<organism evidence="2 3">
    <name type="scientific">Streptomyces inusitatus</name>
    <dbReference type="NCBI Taxonomy" id="68221"/>
    <lineage>
        <taxon>Bacteria</taxon>
        <taxon>Bacillati</taxon>
        <taxon>Actinomycetota</taxon>
        <taxon>Actinomycetes</taxon>
        <taxon>Kitasatosporales</taxon>
        <taxon>Streptomycetaceae</taxon>
        <taxon>Streptomyces</taxon>
    </lineage>
</organism>
<sequence length="175" mass="19339">MRTSATGPSSQDQGAHAPNPRAPNPIPEGSTMPLFPQPPSDAAPEERFFALREQLLKALIEPPKGFPVVVYALTISNDRVPSDTFARARSYALHRGWQVRSEMLWDGCGMTEPLERPEWRRVEALIAGGFVQGVVTVGQSAVSTSALEYEQVLERLASRRAFIAHVPVRWGMFRG</sequence>
<feature type="compositionally biased region" description="Polar residues" evidence="1">
    <location>
        <begin position="1"/>
        <end position="13"/>
    </location>
</feature>
<feature type="region of interest" description="Disordered" evidence="1">
    <location>
        <begin position="1"/>
        <end position="42"/>
    </location>
</feature>
<protein>
    <submittedName>
        <fullName evidence="2">Uncharacterized protein</fullName>
    </submittedName>
</protein>
<gene>
    <name evidence="2" type="ORF">GCM10010387_44410</name>
</gene>
<reference evidence="2" key="1">
    <citation type="journal article" date="2014" name="Int. J. Syst. Evol. Microbiol.">
        <title>Complete genome sequence of Corynebacterium casei LMG S-19264T (=DSM 44701T), isolated from a smear-ripened cheese.</title>
        <authorList>
            <consortium name="US DOE Joint Genome Institute (JGI-PGF)"/>
            <person name="Walter F."/>
            <person name="Albersmeier A."/>
            <person name="Kalinowski J."/>
            <person name="Ruckert C."/>
        </authorList>
    </citation>
    <scope>NUCLEOTIDE SEQUENCE</scope>
    <source>
        <strain evidence="2">JCM 4988</strain>
    </source>
</reference>
<keyword evidence="3" id="KW-1185">Reference proteome</keyword>
<accession>A0A918QEW7</accession>
<evidence type="ECO:0000313" key="3">
    <source>
        <dbReference type="Proteomes" id="UP000630936"/>
    </source>
</evidence>
<evidence type="ECO:0000256" key="1">
    <source>
        <dbReference type="SAM" id="MobiDB-lite"/>
    </source>
</evidence>
<dbReference type="Proteomes" id="UP000630936">
    <property type="component" value="Unassembled WGS sequence"/>
</dbReference>
<proteinExistence type="predicted"/>